<dbReference type="Proteomes" id="UP000178187">
    <property type="component" value="Unassembled WGS sequence"/>
</dbReference>
<proteinExistence type="inferred from homology"/>
<dbReference type="Pfam" id="PF02899">
    <property type="entry name" value="Phage_int_SAM_1"/>
    <property type="match status" value="1"/>
</dbReference>
<dbReference type="InterPro" id="IPR011932">
    <property type="entry name" value="Recomb_XerD"/>
</dbReference>
<dbReference type="Pfam" id="PF00589">
    <property type="entry name" value="Phage_integrase"/>
    <property type="match status" value="1"/>
</dbReference>
<comment type="subcellular location">
    <subcellularLocation>
        <location evidence="1 11">Cytoplasm</location>
    </subcellularLocation>
</comment>
<dbReference type="GO" id="GO:0051301">
    <property type="term" value="P:cell division"/>
    <property type="evidence" value="ECO:0007669"/>
    <property type="project" value="UniProtKB-UniRule"/>
</dbReference>
<dbReference type="GO" id="GO:0007059">
    <property type="term" value="P:chromosome segregation"/>
    <property type="evidence" value="ECO:0007669"/>
    <property type="project" value="UniProtKB-UniRule"/>
</dbReference>
<dbReference type="InterPro" id="IPR011010">
    <property type="entry name" value="DNA_brk_join_enz"/>
</dbReference>
<evidence type="ECO:0000256" key="11">
    <source>
        <dbReference type="HAMAP-Rule" id="MF_01808"/>
    </source>
</evidence>
<dbReference type="PANTHER" id="PTHR30349">
    <property type="entry name" value="PHAGE INTEGRASE-RELATED"/>
    <property type="match status" value="1"/>
</dbReference>
<dbReference type="InterPro" id="IPR004107">
    <property type="entry name" value="Integrase_SAM-like_N"/>
</dbReference>
<dbReference type="NCBIfam" id="NF001399">
    <property type="entry name" value="PRK00283.1"/>
    <property type="match status" value="1"/>
</dbReference>
<evidence type="ECO:0000256" key="6">
    <source>
        <dbReference type="ARBA" id="ARBA00022829"/>
    </source>
</evidence>
<evidence type="ECO:0000256" key="12">
    <source>
        <dbReference type="NCBIfam" id="TIGR02224"/>
    </source>
</evidence>
<dbReference type="PANTHER" id="PTHR30349:SF77">
    <property type="entry name" value="TYROSINE RECOMBINASE XERC"/>
    <property type="match status" value="1"/>
</dbReference>
<evidence type="ECO:0000256" key="7">
    <source>
        <dbReference type="ARBA" id="ARBA00022908"/>
    </source>
</evidence>
<dbReference type="InterPro" id="IPR023009">
    <property type="entry name" value="Tyrosine_recombinase_XerC/XerD"/>
</dbReference>
<comment type="similarity">
    <text evidence="3">Belongs to the 'phage' integrase family. XerD subfamily.</text>
</comment>
<evidence type="ECO:0000313" key="15">
    <source>
        <dbReference type="EMBL" id="OGW99162.1"/>
    </source>
</evidence>
<feature type="domain" description="Core-binding (CB)" evidence="14">
    <location>
        <begin position="3"/>
        <end position="89"/>
    </location>
</feature>
<dbReference type="AlphaFoldDB" id="A0A1G1L1X5"/>
<evidence type="ECO:0000256" key="3">
    <source>
        <dbReference type="ARBA" id="ARBA00010450"/>
    </source>
</evidence>
<dbReference type="Gene3D" id="1.10.443.10">
    <property type="entry name" value="Intergrase catalytic core"/>
    <property type="match status" value="1"/>
</dbReference>
<dbReference type="HAMAP" id="MF_01808">
    <property type="entry name" value="Recomb_XerC_XerD"/>
    <property type="match status" value="1"/>
</dbReference>
<dbReference type="NCBIfam" id="TIGR02224">
    <property type="entry name" value="recomb_XerC"/>
    <property type="match status" value="1"/>
</dbReference>
<keyword evidence="4 11" id="KW-0963">Cytoplasm</keyword>
<evidence type="ECO:0000259" key="13">
    <source>
        <dbReference type="PROSITE" id="PS51898"/>
    </source>
</evidence>
<organism evidence="15 16">
    <name type="scientific">Candidatus Danuiimicrobium aquiferis</name>
    <dbReference type="NCBI Taxonomy" id="1801832"/>
    <lineage>
        <taxon>Bacteria</taxon>
        <taxon>Pseudomonadati</taxon>
        <taxon>Candidatus Omnitrophota</taxon>
        <taxon>Candidatus Danuiimicrobium</taxon>
    </lineage>
</organism>
<dbReference type="InterPro" id="IPR044068">
    <property type="entry name" value="CB"/>
</dbReference>
<dbReference type="GO" id="GO:0005737">
    <property type="term" value="C:cytoplasm"/>
    <property type="evidence" value="ECO:0007669"/>
    <property type="project" value="UniProtKB-SubCell"/>
</dbReference>
<keyword evidence="10 11" id="KW-0131">Cell cycle</keyword>
<keyword evidence="7 11" id="KW-0229">DNA integration</keyword>
<dbReference type="PROSITE" id="PS51898">
    <property type="entry name" value="TYR_RECOMBINASE"/>
    <property type="match status" value="1"/>
</dbReference>
<evidence type="ECO:0000313" key="16">
    <source>
        <dbReference type="Proteomes" id="UP000178187"/>
    </source>
</evidence>
<sequence>MECASDAHIENFLAFLEVEKNASIHTIKNYRIDLREFCGFLNHEVTPDISQINYLSVRRFLAHLKENHYLKSSISRKLACLKSFFKYLTREHVVETNPAGGISSPKRDKKLPSFLDEKEIERLLESIHGDSWKIKRDRAMMETLYSAGVRVSELVGLNVDDVDLLSGLVKVRGKGKKERLVPLGSYASNAIKDYLEALPADLINGSHALFLNRSRTRMTDRSVRRMILKYAKRAALKKGISPHTLRHTFATHLLDRGADLRSVQELLGHAHLSTTQIYTHVTSKRLKDAYQAAHPRA</sequence>
<keyword evidence="6 11" id="KW-0159">Chromosome partition</keyword>
<dbReference type="PROSITE" id="PS51900">
    <property type="entry name" value="CB"/>
    <property type="match status" value="1"/>
</dbReference>
<dbReference type="InterPro" id="IPR050090">
    <property type="entry name" value="Tyrosine_recombinase_XerCD"/>
</dbReference>
<feature type="active site" evidence="11">
    <location>
        <position position="150"/>
    </location>
</feature>
<evidence type="ECO:0000259" key="14">
    <source>
        <dbReference type="PROSITE" id="PS51900"/>
    </source>
</evidence>
<feature type="active site" description="O-(3'-phospho-DNA)-tyrosine intermediate" evidence="11">
    <location>
        <position position="278"/>
    </location>
</feature>
<dbReference type="SUPFAM" id="SSF56349">
    <property type="entry name" value="DNA breaking-rejoining enzymes"/>
    <property type="match status" value="1"/>
</dbReference>
<evidence type="ECO:0000256" key="2">
    <source>
        <dbReference type="ARBA" id="ARBA00006657"/>
    </source>
</evidence>
<feature type="domain" description="Tyr recombinase" evidence="13">
    <location>
        <begin position="110"/>
        <end position="291"/>
    </location>
</feature>
<comment type="similarity">
    <text evidence="2 11">Belongs to the 'phage' integrase family. XerC subfamily.</text>
</comment>
<evidence type="ECO:0000256" key="9">
    <source>
        <dbReference type="ARBA" id="ARBA00023172"/>
    </source>
</evidence>
<gene>
    <name evidence="11" type="primary">xerC</name>
    <name evidence="15" type="ORF">A3G33_10040</name>
</gene>
<dbReference type="NCBIfam" id="NF040815">
    <property type="entry name" value="recomb_XerA_Arch"/>
    <property type="match status" value="1"/>
</dbReference>
<keyword evidence="5 11" id="KW-0132">Cell division</keyword>
<dbReference type="NCBIfam" id="TIGR02225">
    <property type="entry name" value="recomb_XerD"/>
    <property type="match status" value="1"/>
</dbReference>
<comment type="function">
    <text evidence="11">Site-specific tyrosine recombinase, which acts by catalyzing the cutting and rejoining of the recombining DNA molecules. The XerC-XerD complex is essential to convert dimers of the bacterial chromosome into monomers to permit their segregation at cell division. It also contributes to the segregational stability of plasmids.</text>
</comment>
<dbReference type="CDD" id="cd00798">
    <property type="entry name" value="INT_XerDC_C"/>
    <property type="match status" value="1"/>
</dbReference>
<dbReference type="InterPro" id="IPR010998">
    <property type="entry name" value="Integrase_recombinase_N"/>
</dbReference>
<dbReference type="GO" id="GO:0009037">
    <property type="term" value="F:tyrosine-based site-specific recombinase activity"/>
    <property type="evidence" value="ECO:0007669"/>
    <property type="project" value="UniProtKB-UniRule"/>
</dbReference>
<evidence type="ECO:0000256" key="4">
    <source>
        <dbReference type="ARBA" id="ARBA00022490"/>
    </source>
</evidence>
<evidence type="ECO:0000256" key="8">
    <source>
        <dbReference type="ARBA" id="ARBA00023125"/>
    </source>
</evidence>
<evidence type="ECO:0000256" key="10">
    <source>
        <dbReference type="ARBA" id="ARBA00023306"/>
    </source>
</evidence>
<keyword evidence="8 11" id="KW-0238">DNA-binding</keyword>
<comment type="subunit">
    <text evidence="11">Forms a cyclic heterotetrameric complex composed of two molecules of XerC and two molecules of XerD.</text>
</comment>
<dbReference type="EMBL" id="MHFR01000013">
    <property type="protein sequence ID" value="OGW99162.1"/>
    <property type="molecule type" value="Genomic_DNA"/>
</dbReference>
<name>A0A1G1L1X5_9BACT</name>
<dbReference type="GO" id="GO:0003677">
    <property type="term" value="F:DNA binding"/>
    <property type="evidence" value="ECO:0007669"/>
    <property type="project" value="UniProtKB-UniRule"/>
</dbReference>
<feature type="active site" evidence="11">
    <location>
        <position position="243"/>
    </location>
</feature>
<feature type="active site" evidence="11">
    <location>
        <position position="174"/>
    </location>
</feature>
<comment type="caution">
    <text evidence="15">The sequence shown here is derived from an EMBL/GenBank/DDBJ whole genome shotgun (WGS) entry which is preliminary data.</text>
</comment>
<dbReference type="GO" id="GO:0006313">
    <property type="term" value="P:DNA transposition"/>
    <property type="evidence" value="ECO:0007669"/>
    <property type="project" value="UniProtKB-UniRule"/>
</dbReference>
<protein>
    <recommendedName>
        <fullName evidence="11 12">Tyrosine recombinase XerC</fullName>
    </recommendedName>
</protein>
<reference evidence="15 16" key="1">
    <citation type="journal article" date="2016" name="Nat. Commun.">
        <title>Thousands of microbial genomes shed light on interconnected biogeochemical processes in an aquifer system.</title>
        <authorList>
            <person name="Anantharaman K."/>
            <person name="Brown C.T."/>
            <person name="Hug L.A."/>
            <person name="Sharon I."/>
            <person name="Castelle C.J."/>
            <person name="Probst A.J."/>
            <person name="Thomas B.C."/>
            <person name="Singh A."/>
            <person name="Wilkins M.J."/>
            <person name="Karaoz U."/>
            <person name="Brodie E.L."/>
            <person name="Williams K.H."/>
            <person name="Hubbard S.S."/>
            <person name="Banfield J.F."/>
        </authorList>
    </citation>
    <scope>NUCLEOTIDE SEQUENCE [LARGE SCALE GENOMIC DNA]</scope>
</reference>
<keyword evidence="9 11" id="KW-0233">DNA recombination</keyword>
<dbReference type="InterPro" id="IPR013762">
    <property type="entry name" value="Integrase-like_cat_sf"/>
</dbReference>
<accession>A0A1G1L1X5</accession>
<dbReference type="InterPro" id="IPR011931">
    <property type="entry name" value="Recomb_XerC"/>
</dbReference>
<feature type="active site" evidence="11">
    <location>
        <position position="246"/>
    </location>
</feature>
<evidence type="ECO:0000256" key="1">
    <source>
        <dbReference type="ARBA" id="ARBA00004496"/>
    </source>
</evidence>
<dbReference type="Gene3D" id="1.10.150.130">
    <property type="match status" value="1"/>
</dbReference>
<dbReference type="InterPro" id="IPR002104">
    <property type="entry name" value="Integrase_catalytic"/>
</dbReference>
<feature type="active site" evidence="11">
    <location>
        <position position="269"/>
    </location>
</feature>
<evidence type="ECO:0000256" key="5">
    <source>
        <dbReference type="ARBA" id="ARBA00022618"/>
    </source>
</evidence>